<sequence length="54" mass="6356">MEKTMKHISKAIKYHQQQVERCRIESKNLKPPRQLEDITSVRSIALSPLEQKPI</sequence>
<reference evidence="1 2" key="1">
    <citation type="submission" date="2019-07" db="EMBL/GenBank/DDBJ databases">
        <title>WGS assembly of Gossypium tomentosum.</title>
        <authorList>
            <person name="Chen Z.J."/>
            <person name="Sreedasyam A."/>
            <person name="Ando A."/>
            <person name="Song Q."/>
            <person name="De L."/>
            <person name="Hulse-Kemp A."/>
            <person name="Ding M."/>
            <person name="Ye W."/>
            <person name="Kirkbride R."/>
            <person name="Jenkins J."/>
            <person name="Plott C."/>
            <person name="Lovell J."/>
            <person name="Lin Y.-M."/>
            <person name="Vaughn R."/>
            <person name="Liu B."/>
            <person name="Li W."/>
            <person name="Simpson S."/>
            <person name="Scheffler B."/>
            <person name="Saski C."/>
            <person name="Grover C."/>
            <person name="Hu G."/>
            <person name="Conover J."/>
            <person name="Carlson J."/>
            <person name="Shu S."/>
            <person name="Boston L."/>
            <person name="Williams M."/>
            <person name="Peterson D."/>
            <person name="Mcgee K."/>
            <person name="Jones D."/>
            <person name="Wendel J."/>
            <person name="Stelly D."/>
            <person name="Grimwood J."/>
            <person name="Schmutz J."/>
        </authorList>
    </citation>
    <scope>NUCLEOTIDE SEQUENCE [LARGE SCALE GENOMIC DNA]</scope>
    <source>
        <strain evidence="1">7179.01</strain>
    </source>
</reference>
<dbReference type="Proteomes" id="UP000322667">
    <property type="component" value="Chromosome A02"/>
</dbReference>
<gene>
    <name evidence="1" type="ORF">ES332_A02G161500v1</name>
</gene>
<name>A0A5D2RKS7_GOSTO</name>
<evidence type="ECO:0000313" key="1">
    <source>
        <dbReference type="EMBL" id="TYI40425.1"/>
    </source>
</evidence>
<organism evidence="1 2">
    <name type="scientific">Gossypium tomentosum</name>
    <name type="common">Hawaiian cotton</name>
    <name type="synonym">Gossypium sandvicense</name>
    <dbReference type="NCBI Taxonomy" id="34277"/>
    <lineage>
        <taxon>Eukaryota</taxon>
        <taxon>Viridiplantae</taxon>
        <taxon>Streptophyta</taxon>
        <taxon>Embryophyta</taxon>
        <taxon>Tracheophyta</taxon>
        <taxon>Spermatophyta</taxon>
        <taxon>Magnoliopsida</taxon>
        <taxon>eudicotyledons</taxon>
        <taxon>Gunneridae</taxon>
        <taxon>Pentapetalae</taxon>
        <taxon>rosids</taxon>
        <taxon>malvids</taxon>
        <taxon>Malvales</taxon>
        <taxon>Malvaceae</taxon>
        <taxon>Malvoideae</taxon>
        <taxon>Gossypium</taxon>
    </lineage>
</organism>
<proteinExistence type="predicted"/>
<keyword evidence="2" id="KW-1185">Reference proteome</keyword>
<evidence type="ECO:0000313" key="2">
    <source>
        <dbReference type="Proteomes" id="UP000322667"/>
    </source>
</evidence>
<protein>
    <submittedName>
        <fullName evidence="1">Uncharacterized protein</fullName>
    </submittedName>
</protein>
<dbReference type="AlphaFoldDB" id="A0A5D2RKS7"/>
<accession>A0A5D2RKS7</accession>
<dbReference type="EMBL" id="CM017611">
    <property type="protein sequence ID" value="TYI40425.1"/>
    <property type="molecule type" value="Genomic_DNA"/>
</dbReference>